<feature type="compositionally biased region" description="Basic and acidic residues" evidence="1">
    <location>
        <begin position="871"/>
        <end position="890"/>
    </location>
</feature>
<feature type="compositionally biased region" description="Basic and acidic residues" evidence="1">
    <location>
        <begin position="495"/>
        <end position="513"/>
    </location>
</feature>
<feature type="compositionally biased region" description="Basic and acidic residues" evidence="1">
    <location>
        <begin position="634"/>
        <end position="660"/>
    </location>
</feature>
<dbReference type="Proteomes" id="UP001324427">
    <property type="component" value="Unassembled WGS sequence"/>
</dbReference>
<feature type="region of interest" description="Disordered" evidence="1">
    <location>
        <begin position="1"/>
        <end position="89"/>
    </location>
</feature>
<evidence type="ECO:0000313" key="2">
    <source>
        <dbReference type="EMBL" id="KAK4545671.1"/>
    </source>
</evidence>
<feature type="compositionally biased region" description="Low complexity" evidence="1">
    <location>
        <begin position="347"/>
        <end position="370"/>
    </location>
</feature>
<feature type="compositionally biased region" description="Basic and acidic residues" evidence="1">
    <location>
        <begin position="812"/>
        <end position="833"/>
    </location>
</feature>
<feature type="compositionally biased region" description="Low complexity" evidence="1">
    <location>
        <begin position="31"/>
        <end position="46"/>
    </location>
</feature>
<feature type="compositionally biased region" description="Polar residues" evidence="1">
    <location>
        <begin position="455"/>
        <end position="464"/>
    </location>
</feature>
<dbReference type="EMBL" id="JAVFHQ010000018">
    <property type="protein sequence ID" value="KAK4545671.1"/>
    <property type="molecule type" value="Genomic_DNA"/>
</dbReference>
<feature type="compositionally biased region" description="Polar residues" evidence="1">
    <location>
        <begin position="561"/>
        <end position="571"/>
    </location>
</feature>
<sequence>MAAPVLSPPTTYAFIPPPPLPEFYLPKEAGSKGSSTSSSPSAGTASQALVRVKTKTKVQVSKQSRLQTSSDNEGALAPPPQLPAAPGDATDETVIKITSTRATSAPFMHLPPPPPPGFGDYDVPPLAVYHICRICIRPRSARYHREHPIPINGVPPPPGICRRCRVTKVEEDVSTETMVARPKEKKLIEVVKKGESNEIKLGLACVVPEEDLVSRQEMKDRRARRLLRELDRQQRLREESQETGQGREITYRHVRVRETERTVSPATAREGFRIPPLPPPQPPKPKTTSSSTAQDAVDALSAQSQEAVMMSSAVAATSIQVQPTQMPSSRSVRSVRVTEIVKEDAAKASSSASSSTSTRSGTKATARTSSVVFKPERTDSQIRKIAREEVEKYRQAERILEAHPDAYAHGRMIPVQRRIEREADTAEPLPWRKESDRIEVRVEREKEAVVAPDPSSRQAEQGQRSSRKEKEWDTFDGQTGSSQKYTGSGWSTAHSNRDGERDFVIERVVKRDSQPAGNRKSVDSRQSRARPEAKDPQDDRSTTSGSQSVASDKTRWAHPNEQPTPAVNTHSEPPVNVKQPEATSWEYASRTYETTGVRLPPSRKYDVIEVIERVEMTPKPPNPAPKLRGGGSKADNRTNSRISERVQELKEDAERQERAQTEVSPPRRPPASARSSKPSERESWNNESAGRTASRHSSRYQQEDVDIRYTREEAPSEAVRGPSALSGRTARSQQSEHTQRSRQTAEPARDAVRDGERVRAFDRRMAALEVRNPQTASLQAGRSDDRRRGGADASDSRPSVHPALSRSARTMRSPEREYIHIERTVHPADEPWDSRPSGNRPLDYYIDTEELWRFPSAAPNADPQRQSQIDAPKRRESDGRKHRELRKDSPSETSTRVRFAAKVDFSPTPPGSDASSTQFRMIGARGGKGRQNDGGVESAEDLIAEYERRGRARARDRAAPAAEERQKVYHYERDTRSPVNDREAVGGPQEPMEEQPRLDGVDDAAYRPRKSRPLARALSESPSRERLSEAFSARQCKTSSKARVDGFGPYRPEEPRTGSTEVVDGSDHASRKDERFGHSDRRWVEDLPDRTARW</sequence>
<dbReference type="AlphaFoldDB" id="A0AAV9JKB2"/>
<evidence type="ECO:0000313" key="3">
    <source>
        <dbReference type="Proteomes" id="UP001324427"/>
    </source>
</evidence>
<feature type="compositionally biased region" description="Basic and acidic residues" evidence="1">
    <location>
        <begin position="425"/>
        <end position="448"/>
    </location>
</feature>
<feature type="compositionally biased region" description="Pro residues" evidence="1">
    <location>
        <begin position="275"/>
        <end position="285"/>
    </location>
</feature>
<gene>
    <name evidence="2" type="ORF">LTR36_002624</name>
</gene>
<comment type="caution">
    <text evidence="2">The sequence shown here is derived from an EMBL/GenBank/DDBJ whole genome shotgun (WGS) entry which is preliminary data.</text>
</comment>
<organism evidence="2 3">
    <name type="scientific">Oleoguttula mirabilis</name>
    <dbReference type="NCBI Taxonomy" id="1507867"/>
    <lineage>
        <taxon>Eukaryota</taxon>
        <taxon>Fungi</taxon>
        <taxon>Dikarya</taxon>
        <taxon>Ascomycota</taxon>
        <taxon>Pezizomycotina</taxon>
        <taxon>Dothideomycetes</taxon>
        <taxon>Dothideomycetidae</taxon>
        <taxon>Mycosphaerellales</taxon>
        <taxon>Teratosphaeriaceae</taxon>
        <taxon>Oleoguttula</taxon>
    </lineage>
</organism>
<feature type="compositionally biased region" description="Polar residues" evidence="1">
    <location>
        <begin position="542"/>
        <end position="551"/>
    </location>
</feature>
<feature type="region of interest" description="Disordered" evidence="1">
    <location>
        <begin position="425"/>
        <end position="582"/>
    </location>
</feature>
<feature type="region of interest" description="Disordered" evidence="1">
    <location>
        <begin position="344"/>
        <end position="370"/>
    </location>
</feature>
<feature type="compositionally biased region" description="Basic and acidic residues" evidence="1">
    <location>
        <begin position="701"/>
        <end position="714"/>
    </location>
</feature>
<feature type="compositionally biased region" description="Basic and acidic residues" evidence="1">
    <location>
        <begin position="994"/>
        <end position="1006"/>
    </location>
</feature>
<keyword evidence="3" id="KW-1185">Reference proteome</keyword>
<reference evidence="2 3" key="1">
    <citation type="submission" date="2021-11" db="EMBL/GenBank/DDBJ databases">
        <title>Black yeast isolated from Biological Soil Crust.</title>
        <authorList>
            <person name="Kurbessoian T."/>
        </authorList>
    </citation>
    <scope>NUCLEOTIDE SEQUENCE [LARGE SCALE GENOMIC DNA]</scope>
    <source>
        <strain evidence="2 3">CCFEE 5522</strain>
    </source>
</reference>
<feature type="compositionally biased region" description="Polar residues" evidence="1">
    <location>
        <begin position="476"/>
        <end position="494"/>
    </location>
</feature>
<feature type="compositionally biased region" description="Basic and acidic residues" evidence="1">
    <location>
        <begin position="945"/>
        <end position="984"/>
    </location>
</feature>
<proteinExistence type="predicted"/>
<accession>A0AAV9JKB2</accession>
<feature type="region of interest" description="Disordered" evidence="1">
    <location>
        <begin position="613"/>
        <end position="841"/>
    </location>
</feature>
<evidence type="ECO:0000256" key="1">
    <source>
        <dbReference type="SAM" id="MobiDB-lite"/>
    </source>
</evidence>
<name>A0AAV9JKB2_9PEZI</name>
<feature type="region of interest" description="Disordered" evidence="1">
    <location>
        <begin position="855"/>
        <end position="1094"/>
    </location>
</feature>
<feature type="compositionally biased region" description="Basic and acidic residues" evidence="1">
    <location>
        <begin position="520"/>
        <end position="541"/>
    </location>
</feature>
<feature type="compositionally biased region" description="Polar residues" evidence="1">
    <location>
        <begin position="729"/>
        <end position="744"/>
    </location>
</feature>
<feature type="region of interest" description="Disordered" evidence="1">
    <location>
        <begin position="235"/>
        <end position="304"/>
    </location>
</feature>
<feature type="compositionally biased region" description="Basic and acidic residues" evidence="1">
    <location>
        <begin position="747"/>
        <end position="766"/>
    </location>
</feature>
<protein>
    <submittedName>
        <fullName evidence="2">Uncharacterized protein</fullName>
    </submittedName>
</protein>
<feature type="compositionally biased region" description="Basic and acidic residues" evidence="1">
    <location>
        <begin position="1065"/>
        <end position="1094"/>
    </location>
</feature>